<proteinExistence type="predicted"/>
<reference evidence="2" key="1">
    <citation type="journal article" date="2018" name="Nat. Microbiol.">
        <title>Leveraging single-cell genomics to expand the fungal tree of life.</title>
        <authorList>
            <person name="Ahrendt S.R."/>
            <person name="Quandt C.A."/>
            <person name="Ciobanu D."/>
            <person name="Clum A."/>
            <person name="Salamov A."/>
            <person name="Andreopoulos B."/>
            <person name="Cheng J.F."/>
            <person name="Woyke T."/>
            <person name="Pelin A."/>
            <person name="Henrissat B."/>
            <person name="Reynolds N.K."/>
            <person name="Benny G.L."/>
            <person name="Smith M.E."/>
            <person name="James T.Y."/>
            <person name="Grigoriev I.V."/>
        </authorList>
    </citation>
    <scope>NUCLEOTIDE SEQUENCE [LARGE SCALE GENOMIC DNA]</scope>
</reference>
<keyword evidence="2" id="KW-1185">Reference proteome</keyword>
<name>A0A4P9WB22_9FUNG</name>
<evidence type="ECO:0000313" key="1">
    <source>
        <dbReference type="EMBL" id="RKO89809.1"/>
    </source>
</evidence>
<organism evidence="1 2">
    <name type="scientific">Blyttiomyces helicus</name>
    <dbReference type="NCBI Taxonomy" id="388810"/>
    <lineage>
        <taxon>Eukaryota</taxon>
        <taxon>Fungi</taxon>
        <taxon>Fungi incertae sedis</taxon>
        <taxon>Chytridiomycota</taxon>
        <taxon>Chytridiomycota incertae sedis</taxon>
        <taxon>Chytridiomycetes</taxon>
        <taxon>Chytridiomycetes incertae sedis</taxon>
        <taxon>Blyttiomyces</taxon>
    </lineage>
</organism>
<protein>
    <submittedName>
        <fullName evidence="1">Uncharacterized protein</fullName>
    </submittedName>
</protein>
<sequence>MDAVSDLASSTLSNIQATRLSKRSKGFEAIGAATAIASSSASSAVSPFAENTTSSGMSGLCIALTNPTSVENAAGPMPEPMGSVGTAMPIIRAALEPPPLLQKSLTPHRKPSAISPHSPIVAPTTGAPCQPQPPSYHVSLPPSSLEWSPLLLSDPPARIDPSSALTPLLVPQAADVGLSPRSPTPSWSPVSSPLLDTAWIVPDAALSPLLIPQAAEAAGLSPRSPTPSWSPVPSPLLDTAWIDPDIALSPLLMPLSPPQTLPEFPFLADWNGACDVSFSSLGSAAWSPGSNEIQKVEWERWAKEIASASKQLCI</sequence>
<gene>
    <name evidence="1" type="ORF">BDK51DRAFT_38273</name>
</gene>
<dbReference type="EMBL" id="KZ995876">
    <property type="protein sequence ID" value="RKO89809.1"/>
    <property type="molecule type" value="Genomic_DNA"/>
</dbReference>
<accession>A0A4P9WB22</accession>
<dbReference type="Proteomes" id="UP000269721">
    <property type="component" value="Unassembled WGS sequence"/>
</dbReference>
<evidence type="ECO:0000313" key="2">
    <source>
        <dbReference type="Proteomes" id="UP000269721"/>
    </source>
</evidence>
<dbReference type="AlphaFoldDB" id="A0A4P9WB22"/>